<dbReference type="RefSeq" id="WP_170273344.1">
    <property type="nucleotide sequence ID" value="NZ_BAAAKH010000002.1"/>
</dbReference>
<accession>A0A849AN91</accession>
<name>A0A849AN91_9MICO</name>
<evidence type="ECO:0000313" key="3">
    <source>
        <dbReference type="Proteomes" id="UP000549517"/>
    </source>
</evidence>
<comment type="caution">
    <text evidence="2">The sequence shown here is derived from an EMBL/GenBank/DDBJ whole genome shotgun (WGS) entry which is preliminary data.</text>
</comment>
<evidence type="ECO:0000256" key="1">
    <source>
        <dbReference type="SAM" id="SignalP"/>
    </source>
</evidence>
<evidence type="ECO:0000313" key="2">
    <source>
        <dbReference type="EMBL" id="NNG78223.1"/>
    </source>
</evidence>
<dbReference type="Proteomes" id="UP000549517">
    <property type="component" value="Unassembled WGS sequence"/>
</dbReference>
<proteinExistence type="predicted"/>
<feature type="signal peptide" evidence="1">
    <location>
        <begin position="1"/>
        <end position="29"/>
    </location>
</feature>
<gene>
    <name evidence="2" type="ORF">HLA91_02385</name>
</gene>
<reference evidence="2 3" key="1">
    <citation type="submission" date="2020-05" db="EMBL/GenBank/DDBJ databases">
        <title>MicrobeNet Type strains.</title>
        <authorList>
            <person name="Nicholson A.C."/>
        </authorList>
    </citation>
    <scope>NUCLEOTIDE SEQUENCE [LARGE SCALE GENOMIC DNA]</scope>
    <source>
        <strain evidence="2 3">CCUG 46604</strain>
    </source>
</reference>
<dbReference type="EMBL" id="JABEMC010000001">
    <property type="protein sequence ID" value="NNG78223.1"/>
    <property type="molecule type" value="Genomic_DNA"/>
</dbReference>
<sequence length="266" mass="28839">MKYISRTIVAVVSCFLLAEVSLVPVAAHALPEVAELRNTAEASGYPVIEESVDGSLYIYNPQEPVDRITQEQVPDEWISAVPSESETAKYVASEVGGPRGDASGVRDAIAGSGGVASAGKSPYHYHFNVVIWRDGSGSSAKARAHFRALNKNMKKTFPLGGMPRTVRTGATYKLRPGSNPVKVTAVGKDYFTLRSLPGHAEGAGKNVTFKIKYTKPNYVLSASANGPARAWQKKPMLKFGNKLFAYSLWSSFACRIRNDVLKRPCI</sequence>
<organism evidence="2 3">
    <name type="scientific">Brevibacterium luteolum</name>
    <dbReference type="NCBI Taxonomy" id="199591"/>
    <lineage>
        <taxon>Bacteria</taxon>
        <taxon>Bacillati</taxon>
        <taxon>Actinomycetota</taxon>
        <taxon>Actinomycetes</taxon>
        <taxon>Micrococcales</taxon>
        <taxon>Brevibacteriaceae</taxon>
        <taxon>Brevibacterium</taxon>
    </lineage>
</organism>
<feature type="chain" id="PRO_5032913094" evidence="1">
    <location>
        <begin position="30"/>
        <end position="266"/>
    </location>
</feature>
<protein>
    <submittedName>
        <fullName evidence="2">Uncharacterized protein</fullName>
    </submittedName>
</protein>
<keyword evidence="1" id="KW-0732">Signal</keyword>
<dbReference type="AlphaFoldDB" id="A0A849AN91"/>